<reference evidence="2" key="1">
    <citation type="submission" date="2022-11" db="EMBL/GenBank/DDBJ databases">
        <authorList>
            <person name="Kikuchi T."/>
        </authorList>
    </citation>
    <scope>NUCLEOTIDE SEQUENCE</scope>
    <source>
        <strain evidence="2">PS1010</strain>
    </source>
</reference>
<comment type="caution">
    <text evidence="2">The sequence shown here is derived from an EMBL/GenBank/DDBJ whole genome shotgun (WGS) entry which is preliminary data.</text>
</comment>
<protein>
    <submittedName>
        <fullName evidence="2">Uncharacterized protein</fullName>
    </submittedName>
</protein>
<dbReference type="EMBL" id="CANHGI010000005">
    <property type="protein sequence ID" value="CAI5450841.1"/>
    <property type="molecule type" value="Genomic_DNA"/>
</dbReference>
<name>A0A9P1IU79_9PELO</name>
<evidence type="ECO:0000313" key="3">
    <source>
        <dbReference type="Proteomes" id="UP001152747"/>
    </source>
</evidence>
<dbReference type="AlphaFoldDB" id="A0A9P1IU79"/>
<keyword evidence="3" id="KW-1185">Reference proteome</keyword>
<evidence type="ECO:0000313" key="2">
    <source>
        <dbReference type="EMBL" id="CAI5450841.1"/>
    </source>
</evidence>
<evidence type="ECO:0000256" key="1">
    <source>
        <dbReference type="SAM" id="Phobius"/>
    </source>
</evidence>
<feature type="transmembrane region" description="Helical" evidence="1">
    <location>
        <begin position="163"/>
        <end position="182"/>
    </location>
</feature>
<accession>A0A9P1IU79</accession>
<sequence>MQKFKDNNSNDPELMELSPELNEDIQNNEINKRNNHIEQDDVVMDIELENPPNNGPDSGHEEDSAVNQEAINEEWQLIKERNIDMLCAIYLNIKNLLRPLKPKRNTHRTCFEYKMVSSYVRTLERCWNFLKQITGQNNEPSNLPLEKLMDLTPRNWINKVNRFMMIFMQYPIAYALLEVLVVKEPMFLRIFQKVRKSYHAM</sequence>
<keyword evidence="1" id="KW-1133">Transmembrane helix</keyword>
<organism evidence="2 3">
    <name type="scientific">Caenorhabditis angaria</name>
    <dbReference type="NCBI Taxonomy" id="860376"/>
    <lineage>
        <taxon>Eukaryota</taxon>
        <taxon>Metazoa</taxon>
        <taxon>Ecdysozoa</taxon>
        <taxon>Nematoda</taxon>
        <taxon>Chromadorea</taxon>
        <taxon>Rhabditida</taxon>
        <taxon>Rhabditina</taxon>
        <taxon>Rhabditomorpha</taxon>
        <taxon>Rhabditoidea</taxon>
        <taxon>Rhabditidae</taxon>
        <taxon>Peloderinae</taxon>
        <taxon>Caenorhabditis</taxon>
    </lineage>
</organism>
<keyword evidence="1" id="KW-0472">Membrane</keyword>
<proteinExistence type="predicted"/>
<gene>
    <name evidence="2" type="ORF">CAMP_LOCUS13478</name>
</gene>
<keyword evidence="1" id="KW-0812">Transmembrane</keyword>
<dbReference type="Proteomes" id="UP001152747">
    <property type="component" value="Unassembled WGS sequence"/>
</dbReference>